<organism evidence="1 2">
    <name type="scientific">Corynebacterium uterequi</name>
    <dbReference type="NCBI Taxonomy" id="1072256"/>
    <lineage>
        <taxon>Bacteria</taxon>
        <taxon>Bacillati</taxon>
        <taxon>Actinomycetota</taxon>
        <taxon>Actinomycetes</taxon>
        <taxon>Mycobacteriales</taxon>
        <taxon>Corynebacteriaceae</taxon>
        <taxon>Corynebacterium</taxon>
    </lineage>
</organism>
<evidence type="ECO:0000313" key="2">
    <source>
        <dbReference type="Proteomes" id="UP000035548"/>
    </source>
</evidence>
<dbReference type="RefSeq" id="WP_047259414.1">
    <property type="nucleotide sequence ID" value="NZ_CP011546.1"/>
</dbReference>
<reference evidence="1 2" key="1">
    <citation type="journal article" date="2015" name="Genome Announc.">
        <title>Virulence Factor Genes Detected in the Complete Genome Sequence of Corynebacterium uterequi DSM 45634, Isolated from the Uterus of a Maiden Mare.</title>
        <authorList>
            <person name="Ruckert C."/>
            <person name="Kriete M."/>
            <person name="Jaenicke S."/>
            <person name="Winkler A."/>
            <person name="Tauch A."/>
        </authorList>
    </citation>
    <scope>NUCLEOTIDE SEQUENCE [LARGE SCALE GENOMIC DNA]</scope>
    <source>
        <strain evidence="1 2">DSM 45634</strain>
    </source>
</reference>
<dbReference type="OrthoDB" id="5242426at2"/>
<dbReference type="Proteomes" id="UP000035548">
    <property type="component" value="Chromosome"/>
</dbReference>
<dbReference type="KEGG" id="cut:CUTER_04580"/>
<dbReference type="AlphaFoldDB" id="A0A0G3HC00"/>
<protein>
    <submittedName>
        <fullName evidence="1">Uncharacterized protein</fullName>
    </submittedName>
</protein>
<evidence type="ECO:0000313" key="1">
    <source>
        <dbReference type="EMBL" id="AKK10921.1"/>
    </source>
</evidence>
<name>A0A0G3HC00_9CORY</name>
<reference evidence="2" key="2">
    <citation type="submission" date="2015-05" db="EMBL/GenBank/DDBJ databases">
        <title>Complete genome sequence of Corynebacterium uterequi DSM 45634, isolated from the uterus of a maiden mare.</title>
        <authorList>
            <person name="Ruckert C."/>
            <person name="Albersmeier A."/>
            <person name="Winkler A."/>
            <person name="Tauch A."/>
        </authorList>
    </citation>
    <scope>NUCLEOTIDE SEQUENCE [LARGE SCALE GENOMIC DNA]</scope>
    <source>
        <strain evidence="2">DSM 45634</strain>
    </source>
</reference>
<gene>
    <name evidence="1" type="ORF">CUTER_04580</name>
</gene>
<dbReference type="Gene3D" id="3.20.20.210">
    <property type="match status" value="1"/>
</dbReference>
<dbReference type="PATRIC" id="fig|1072256.5.peg.910"/>
<dbReference type="InterPro" id="IPR038071">
    <property type="entry name" value="UROD/MetE-like_sf"/>
</dbReference>
<accession>A0A0G3HC00</accession>
<dbReference type="EMBL" id="CP011546">
    <property type="protein sequence ID" value="AKK10921.1"/>
    <property type="molecule type" value="Genomic_DNA"/>
</dbReference>
<keyword evidence="2" id="KW-1185">Reference proteome</keyword>
<proteinExistence type="predicted"/>
<dbReference type="STRING" id="1072256.CUTER_04580"/>
<dbReference type="SUPFAM" id="SSF51726">
    <property type="entry name" value="UROD/MetE-like"/>
    <property type="match status" value="1"/>
</dbReference>
<sequence length="314" mass="33510">MSRAYGLGPWPGNDVLEAADVIVSETGDLPHLPLIGGDAVGRTGAMLPLALDRSTRAWQLCARPQRAGRREVDRLLRDLDVCEAMWGTRELVKIQAVGPWTLVAAMELPNGHRVITDPGATREVAEALVEGIRELAASVRRRFQAATMVQVDEPLLAEVMSGSLAGVTRFETIRSVPDAAERLREVVDGVGTVVAEVTLGVRSSDAPWQAIIDSGVSGVVFDSCEVRGTQVLDAVAAMLSAGVRPSLAMTSSDARAEAIRLARFFDELSLPRTLLTGTDVHAGDVRRLGAAQVGRRYAAARECAAILERDAGDL</sequence>